<evidence type="ECO:0000256" key="4">
    <source>
        <dbReference type="ARBA" id="ARBA00019397"/>
    </source>
</evidence>
<comment type="pathway">
    <text evidence="9 10">Carbohydrate biosynthesis; gluconeogenesis.</text>
</comment>
<dbReference type="CDD" id="cd00311">
    <property type="entry name" value="TIM"/>
    <property type="match status" value="1"/>
</dbReference>
<name>A0A0C2WMF6_9LACO</name>
<sequence>MRTPFIVGNWKMNLTLHEVEEFLDAVKGNLPDPKDVECAIAASSIYMDVLTRFCKEETNLKTAAQNCFYKDSGAYTGEVSPMALADMGVNYVMLGHSERRKYFGETNKMINKKVKAVLANNMVPIICCDETMAKRKTYDEMNWVVNPVIEALKGISEDDAKKIVIGYEPSWAIGTGKSASGAEIQEACFLIRETLKDLYGDDIANQIRIVYGGSVNARNVSEIMSQDDVDGVLPGKSSLKAKEFIKIVNYQNN</sequence>
<dbReference type="GO" id="GO:0004807">
    <property type="term" value="F:triose-phosphate isomerase activity"/>
    <property type="evidence" value="ECO:0007669"/>
    <property type="project" value="UniProtKB-UniRule"/>
</dbReference>
<evidence type="ECO:0000256" key="9">
    <source>
        <dbReference type="HAMAP-Rule" id="MF_00147"/>
    </source>
</evidence>
<reference evidence="11 12" key="1">
    <citation type="journal article" date="2016" name="Syst. Appl. Microbiol.">
        <title>Genomic characterization of a fructophilic bee symbiont Lactobacillus kunkeei reveals its niche-specific adaptation.</title>
        <authorList>
            <person name="Maeno S."/>
            <person name="Tanizawa Y."/>
            <person name="Kanesaki Y."/>
            <person name="Kubota E."/>
            <person name="Kumar H."/>
            <person name="Dicks L."/>
            <person name="Salminen S."/>
            <person name="Nakagawa J."/>
            <person name="Arita M."/>
            <person name="Endo A."/>
        </authorList>
    </citation>
    <scope>NUCLEOTIDE SEQUENCE [LARGE SCALE GENOMIC DNA]</scope>
    <source>
        <strain evidence="11 12">FF30-6</strain>
    </source>
</reference>
<evidence type="ECO:0000256" key="1">
    <source>
        <dbReference type="ARBA" id="ARBA00004680"/>
    </source>
</evidence>
<gene>
    <name evidence="9 11" type="primary">tpiA</name>
    <name evidence="11" type="ORF">FF306_00879</name>
</gene>
<comment type="caution">
    <text evidence="11">The sequence shown here is derived from an EMBL/GenBank/DDBJ whole genome shotgun (WGS) entry which is preliminary data.</text>
</comment>
<dbReference type="GO" id="GO:0006094">
    <property type="term" value="P:gluconeogenesis"/>
    <property type="evidence" value="ECO:0007669"/>
    <property type="project" value="UniProtKB-UniRule"/>
</dbReference>
<comment type="caution">
    <text evidence="9">Lacks conserved residue(s) required for the propagation of feature annotation.</text>
</comment>
<evidence type="ECO:0000256" key="6">
    <source>
        <dbReference type="ARBA" id="ARBA00022490"/>
    </source>
</evidence>
<dbReference type="UniPathway" id="UPA00109">
    <property type="reaction ID" value="UER00189"/>
</dbReference>
<evidence type="ECO:0000313" key="11">
    <source>
        <dbReference type="EMBL" id="GAT90769.1"/>
    </source>
</evidence>
<dbReference type="InterPro" id="IPR022896">
    <property type="entry name" value="TrioseP_Isoase_bac/euk"/>
</dbReference>
<dbReference type="Gene3D" id="3.20.20.70">
    <property type="entry name" value="Aldolase class I"/>
    <property type="match status" value="1"/>
</dbReference>
<evidence type="ECO:0000256" key="10">
    <source>
        <dbReference type="RuleBase" id="RU363013"/>
    </source>
</evidence>
<comment type="function">
    <text evidence="9">Involved in the gluconeogenesis. Catalyzes stereospecifically the conversion of dihydroxyacetone phosphate (DHAP) to D-glyceraldehyde-3-phosphate (G3P).</text>
</comment>
<dbReference type="InterPro" id="IPR013785">
    <property type="entry name" value="Aldolase_TIM"/>
</dbReference>
<dbReference type="Pfam" id="PF00121">
    <property type="entry name" value="TIM"/>
    <property type="match status" value="1"/>
</dbReference>
<comment type="catalytic activity">
    <reaction evidence="9 10">
        <text>D-glyceraldehyde 3-phosphate = dihydroxyacetone phosphate</text>
        <dbReference type="Rhea" id="RHEA:18585"/>
        <dbReference type="ChEBI" id="CHEBI:57642"/>
        <dbReference type="ChEBI" id="CHEBI:59776"/>
        <dbReference type="EC" id="5.3.1.1"/>
    </reaction>
</comment>
<comment type="pathway">
    <text evidence="1 9 10">Carbohydrate degradation; glycolysis; D-glyceraldehyde 3-phosphate from glycerone phosphate: step 1/1.</text>
</comment>
<keyword evidence="8 9" id="KW-0413">Isomerase</keyword>
<feature type="active site" description="Electrophile" evidence="9">
    <location>
        <position position="96"/>
    </location>
</feature>
<dbReference type="NCBIfam" id="TIGR00419">
    <property type="entry name" value="tim"/>
    <property type="match status" value="1"/>
</dbReference>
<dbReference type="GO" id="GO:0006096">
    <property type="term" value="P:glycolytic process"/>
    <property type="evidence" value="ECO:0007669"/>
    <property type="project" value="UniProtKB-UniRule"/>
</dbReference>
<evidence type="ECO:0000256" key="8">
    <source>
        <dbReference type="ARBA" id="ARBA00023235"/>
    </source>
</evidence>
<dbReference type="InterPro" id="IPR035990">
    <property type="entry name" value="TIM_sf"/>
</dbReference>
<accession>A0A0C2WMF6</accession>
<dbReference type="InterPro" id="IPR020861">
    <property type="entry name" value="Triosephosphate_isomerase_AS"/>
</dbReference>
<organism evidence="11 12">
    <name type="scientific">Apilactobacillus kunkeei</name>
    <dbReference type="NCBI Taxonomy" id="148814"/>
    <lineage>
        <taxon>Bacteria</taxon>
        <taxon>Bacillati</taxon>
        <taxon>Bacillota</taxon>
        <taxon>Bacilli</taxon>
        <taxon>Lactobacillales</taxon>
        <taxon>Lactobacillaceae</taxon>
        <taxon>Apilactobacillus</taxon>
    </lineage>
</organism>
<dbReference type="Proteomes" id="UP000186588">
    <property type="component" value="Unassembled WGS sequence"/>
</dbReference>
<proteinExistence type="inferred from homology"/>
<dbReference type="SUPFAM" id="SSF51351">
    <property type="entry name" value="Triosephosphate isomerase (TIM)"/>
    <property type="match status" value="1"/>
</dbReference>
<dbReference type="PANTHER" id="PTHR21139">
    <property type="entry name" value="TRIOSEPHOSPHATE ISOMERASE"/>
    <property type="match status" value="1"/>
</dbReference>
<keyword evidence="5 9" id="KW-0312">Gluconeogenesis</keyword>
<dbReference type="PROSITE" id="PS00171">
    <property type="entry name" value="TIM_1"/>
    <property type="match status" value="1"/>
</dbReference>
<feature type="binding site" evidence="9">
    <location>
        <position position="214"/>
    </location>
    <ligand>
        <name>substrate</name>
    </ligand>
</feature>
<keyword evidence="6 9" id="KW-0963">Cytoplasm</keyword>
<comment type="subunit">
    <text evidence="9 10">Homodimer.</text>
</comment>
<comment type="subcellular location">
    <subcellularLocation>
        <location evidence="9 10">Cytoplasm</location>
    </subcellularLocation>
</comment>
<dbReference type="EMBL" id="BDDX01000008">
    <property type="protein sequence ID" value="GAT90769.1"/>
    <property type="molecule type" value="Genomic_DNA"/>
</dbReference>
<dbReference type="UniPathway" id="UPA00138"/>
<dbReference type="InterPro" id="IPR000652">
    <property type="entry name" value="Triosephosphate_isomerase"/>
</dbReference>
<protein>
    <recommendedName>
        <fullName evidence="4 9">Triosephosphate isomerase</fullName>
        <shortName evidence="9">TIM</shortName>
        <shortName evidence="9">TPI</shortName>
        <ecNumber evidence="3 9">5.3.1.1</ecNumber>
    </recommendedName>
    <alternativeName>
        <fullName evidence="9">Triose-phosphate isomerase</fullName>
    </alternativeName>
</protein>
<evidence type="ECO:0000256" key="3">
    <source>
        <dbReference type="ARBA" id="ARBA00011940"/>
    </source>
</evidence>
<dbReference type="HAMAP" id="MF_00147_B">
    <property type="entry name" value="TIM_B"/>
    <property type="match status" value="1"/>
</dbReference>
<dbReference type="GO" id="GO:0005829">
    <property type="term" value="C:cytosol"/>
    <property type="evidence" value="ECO:0007669"/>
    <property type="project" value="TreeGrafter"/>
</dbReference>
<evidence type="ECO:0000256" key="5">
    <source>
        <dbReference type="ARBA" id="ARBA00022432"/>
    </source>
</evidence>
<comment type="similarity">
    <text evidence="2 9 10">Belongs to the triosephosphate isomerase family.</text>
</comment>
<feature type="binding site" evidence="9">
    <location>
        <position position="174"/>
    </location>
    <ligand>
        <name>substrate</name>
    </ligand>
</feature>
<dbReference type="GO" id="GO:0019563">
    <property type="term" value="P:glycerol catabolic process"/>
    <property type="evidence" value="ECO:0007669"/>
    <property type="project" value="TreeGrafter"/>
</dbReference>
<keyword evidence="7 9" id="KW-0324">Glycolysis</keyword>
<dbReference type="GO" id="GO:0046166">
    <property type="term" value="P:glyceraldehyde-3-phosphate biosynthetic process"/>
    <property type="evidence" value="ECO:0007669"/>
    <property type="project" value="TreeGrafter"/>
</dbReference>
<feature type="binding site" evidence="9">
    <location>
        <begin position="9"/>
        <end position="11"/>
    </location>
    <ligand>
        <name>substrate</name>
    </ligand>
</feature>
<dbReference type="PATRIC" id="fig|148814.10.peg.420"/>
<evidence type="ECO:0000313" key="12">
    <source>
        <dbReference type="Proteomes" id="UP000186588"/>
    </source>
</evidence>
<dbReference type="FunFam" id="3.20.20.70:FF:000016">
    <property type="entry name" value="Triosephosphate isomerase"/>
    <property type="match status" value="1"/>
</dbReference>
<dbReference type="AlphaFoldDB" id="A0A0C2WMF6"/>
<feature type="active site" description="Proton acceptor" evidence="9">
    <location>
        <position position="168"/>
    </location>
</feature>
<evidence type="ECO:0000256" key="7">
    <source>
        <dbReference type="ARBA" id="ARBA00023152"/>
    </source>
</evidence>
<dbReference type="PROSITE" id="PS51440">
    <property type="entry name" value="TIM_2"/>
    <property type="match status" value="1"/>
</dbReference>
<dbReference type="PANTHER" id="PTHR21139:SF42">
    <property type="entry name" value="TRIOSEPHOSPHATE ISOMERASE"/>
    <property type="match status" value="1"/>
</dbReference>
<evidence type="ECO:0000256" key="2">
    <source>
        <dbReference type="ARBA" id="ARBA00007422"/>
    </source>
</evidence>
<dbReference type="EC" id="5.3.1.1" evidence="3 9"/>
<dbReference type="RefSeq" id="WP_041152544.1">
    <property type="nucleotide sequence ID" value="NZ_BAABVW010000065.1"/>
</dbReference>